<feature type="region of interest" description="Disordered" evidence="1">
    <location>
        <begin position="69"/>
        <end position="106"/>
    </location>
</feature>
<dbReference type="AlphaFoldDB" id="A0A1C4ULM4"/>
<sequence>MDEAALPQDAATSVLLAASPLLEGVTGRYVDDNQEVEVVAGGPEATGGVAANAVPVPRYPCREEERWQVGLPDRRSQRSAFLAAANQSEQHASRHPSPEPGGSHAT</sequence>
<evidence type="ECO:0000313" key="2">
    <source>
        <dbReference type="EMBL" id="SCE72540.1"/>
    </source>
</evidence>
<dbReference type="RefSeq" id="WP_091041362.1">
    <property type="nucleotide sequence ID" value="NZ_FMCV01000002.1"/>
</dbReference>
<accession>A0A1C4ULM4</accession>
<proteinExistence type="predicted"/>
<organism evidence="2 3">
    <name type="scientific">Micromonospora marina</name>
    <dbReference type="NCBI Taxonomy" id="307120"/>
    <lineage>
        <taxon>Bacteria</taxon>
        <taxon>Bacillati</taxon>
        <taxon>Actinomycetota</taxon>
        <taxon>Actinomycetes</taxon>
        <taxon>Micromonosporales</taxon>
        <taxon>Micromonosporaceae</taxon>
        <taxon>Micromonospora</taxon>
    </lineage>
</organism>
<evidence type="ECO:0000313" key="3">
    <source>
        <dbReference type="Proteomes" id="UP000198551"/>
    </source>
</evidence>
<protein>
    <submittedName>
        <fullName evidence="2">Uncharacterized protein</fullName>
    </submittedName>
</protein>
<dbReference type="Proteomes" id="UP000198551">
    <property type="component" value="Unassembled WGS sequence"/>
</dbReference>
<name>A0A1C4ULM4_9ACTN</name>
<gene>
    <name evidence="2" type="ORF">GA0070215_1025</name>
</gene>
<keyword evidence="3" id="KW-1185">Reference proteome</keyword>
<reference evidence="3" key="1">
    <citation type="submission" date="2016-06" db="EMBL/GenBank/DDBJ databases">
        <authorList>
            <person name="Varghese N."/>
        </authorList>
    </citation>
    <scope>NUCLEOTIDE SEQUENCE [LARGE SCALE GENOMIC DNA]</scope>
    <source>
        <strain evidence="3">DSM 45555</strain>
    </source>
</reference>
<dbReference type="EMBL" id="FMCV01000002">
    <property type="protein sequence ID" value="SCE72540.1"/>
    <property type="molecule type" value="Genomic_DNA"/>
</dbReference>
<evidence type="ECO:0000256" key="1">
    <source>
        <dbReference type="SAM" id="MobiDB-lite"/>
    </source>
</evidence>